<reference evidence="1 2" key="1">
    <citation type="submission" date="2015-04" db="EMBL/GenBank/DDBJ databases">
        <authorList>
            <person name="Heijne W.H."/>
            <person name="Fedorova N.D."/>
            <person name="Nierman W.C."/>
            <person name="Vollebregt A.W."/>
            <person name="Zhao Z."/>
            <person name="Wu L."/>
            <person name="Kumar M."/>
            <person name="Stam H."/>
            <person name="van den Berg M.A."/>
            <person name="Pel H.J."/>
        </authorList>
    </citation>
    <scope>NUCLEOTIDE SEQUENCE [LARGE SCALE GENOMIC DNA]</scope>
    <source>
        <strain evidence="1 2">CBS 393.64</strain>
    </source>
</reference>
<dbReference type="Proteomes" id="UP000053958">
    <property type="component" value="Unassembled WGS sequence"/>
</dbReference>
<keyword evidence="2" id="KW-1185">Reference proteome</keyword>
<dbReference type="EMBL" id="LASV01000362">
    <property type="protein sequence ID" value="KKA19290.1"/>
    <property type="molecule type" value="Genomic_DNA"/>
</dbReference>
<sequence length="181" mass="20317">MPPDYVIEITCMQNASRLSGLSCGRRDYKYGGDRYANIVDCESVMRMLSLLSSDSSTCSLVSDRVSHRHRVIQPSICLIITSRLPFVRENLGACLHGAQPSDMHMRVAYAGAWALTSKPAQKYIQTGCLAGRNYKQRKKKPTHFMSISNSKKTPLRFCVGSCRELFFFFNSIPVPILIDGQ</sequence>
<organism evidence="1 2">
    <name type="scientific">Rasamsonia emersonii (strain ATCC 16479 / CBS 393.64 / IMI 116815)</name>
    <dbReference type="NCBI Taxonomy" id="1408163"/>
    <lineage>
        <taxon>Eukaryota</taxon>
        <taxon>Fungi</taxon>
        <taxon>Dikarya</taxon>
        <taxon>Ascomycota</taxon>
        <taxon>Pezizomycotina</taxon>
        <taxon>Eurotiomycetes</taxon>
        <taxon>Eurotiomycetidae</taxon>
        <taxon>Eurotiales</taxon>
        <taxon>Trichocomaceae</taxon>
        <taxon>Rasamsonia</taxon>
    </lineage>
</organism>
<name>A0A0F4YMG8_RASE3</name>
<protein>
    <submittedName>
        <fullName evidence="1">Uncharacterized protein</fullName>
    </submittedName>
</protein>
<dbReference type="RefSeq" id="XP_013325902.1">
    <property type="nucleotide sequence ID" value="XM_013470448.1"/>
</dbReference>
<proteinExistence type="predicted"/>
<gene>
    <name evidence="1" type="ORF">T310_6747</name>
</gene>
<dbReference type="AlphaFoldDB" id="A0A0F4YMG8"/>
<evidence type="ECO:0000313" key="2">
    <source>
        <dbReference type="Proteomes" id="UP000053958"/>
    </source>
</evidence>
<comment type="caution">
    <text evidence="1">The sequence shown here is derived from an EMBL/GenBank/DDBJ whole genome shotgun (WGS) entry which is preliminary data.</text>
</comment>
<dbReference type="GeneID" id="25319032"/>
<evidence type="ECO:0000313" key="1">
    <source>
        <dbReference type="EMBL" id="KKA19290.1"/>
    </source>
</evidence>
<accession>A0A0F4YMG8</accession>